<dbReference type="InterPro" id="IPR005232">
    <property type="entry name" value="LarE"/>
</dbReference>
<dbReference type="CDD" id="cd01990">
    <property type="entry name" value="LarE-like"/>
    <property type="match status" value="1"/>
</dbReference>
<dbReference type="InterPro" id="IPR001962">
    <property type="entry name" value="Asn_synthase"/>
</dbReference>
<accession>A0A9D8PMX1</accession>
<proteinExistence type="predicted"/>
<name>A0A9D8PMX1_9DELT</name>
<evidence type="ECO:0000313" key="4">
    <source>
        <dbReference type="Proteomes" id="UP000809273"/>
    </source>
</evidence>
<dbReference type="PIRSF" id="PIRSF006661">
    <property type="entry name" value="PP-lp_UCP006661"/>
    <property type="match status" value="1"/>
</dbReference>
<dbReference type="SUPFAM" id="SSF52402">
    <property type="entry name" value="Adenine nucleotide alpha hydrolases-like"/>
    <property type="match status" value="1"/>
</dbReference>
<reference evidence="3" key="1">
    <citation type="journal article" date="2021" name="Environ. Microbiol.">
        <title>Genomic characterization of three novel Desulfobacterota classes expand the metabolic and phylogenetic diversity of the phylum.</title>
        <authorList>
            <person name="Murphy C.L."/>
            <person name="Biggerstaff J."/>
            <person name="Eichhorn A."/>
            <person name="Ewing E."/>
            <person name="Shahan R."/>
            <person name="Soriano D."/>
            <person name="Stewart S."/>
            <person name="VanMol K."/>
            <person name="Walker R."/>
            <person name="Walters P."/>
            <person name="Elshahed M.S."/>
            <person name="Youssef N.H."/>
        </authorList>
    </citation>
    <scope>NUCLEOTIDE SEQUENCE</scope>
    <source>
        <strain evidence="3">Zod_Metabat.24</strain>
    </source>
</reference>
<protein>
    <submittedName>
        <fullName evidence="3">ATP-dependent sacrificial sulfur transferase LarE</fullName>
    </submittedName>
</protein>
<dbReference type="InterPro" id="IPR014729">
    <property type="entry name" value="Rossmann-like_a/b/a_fold"/>
</dbReference>
<feature type="domain" description="Asparagine synthetase" evidence="2">
    <location>
        <begin position="22"/>
        <end position="130"/>
    </location>
</feature>
<comment type="caution">
    <text evidence="3">The sequence shown here is derived from an EMBL/GenBank/DDBJ whole genome shotgun (WGS) entry which is preliminary data.</text>
</comment>
<dbReference type="EMBL" id="JAFGIX010000027">
    <property type="protein sequence ID" value="MBN1572629.1"/>
    <property type="molecule type" value="Genomic_DNA"/>
</dbReference>
<organism evidence="3 4">
    <name type="scientific">Candidatus Zymogenus saltonus</name>
    <dbReference type="NCBI Taxonomy" id="2844893"/>
    <lineage>
        <taxon>Bacteria</taxon>
        <taxon>Deltaproteobacteria</taxon>
        <taxon>Candidatus Zymogenia</taxon>
        <taxon>Candidatus Zymogeniales</taxon>
        <taxon>Candidatus Zymogenaceae</taxon>
        <taxon>Candidatus Zymogenus</taxon>
    </lineage>
</organism>
<gene>
    <name evidence="3" type="primary">larE</name>
    <name evidence="3" type="ORF">JW984_05460</name>
</gene>
<feature type="active site" description="Nucleophile and sulfur donor" evidence="1">
    <location>
        <position position="180"/>
    </location>
</feature>
<dbReference type="NCBIfam" id="TIGR00268">
    <property type="entry name" value="ATP-dependent sacrificial sulfur transferase LarE"/>
    <property type="match status" value="1"/>
</dbReference>
<dbReference type="PANTHER" id="PTHR43169">
    <property type="entry name" value="EXSB FAMILY PROTEIN"/>
    <property type="match status" value="1"/>
</dbReference>
<dbReference type="Proteomes" id="UP000809273">
    <property type="component" value="Unassembled WGS sequence"/>
</dbReference>
<reference evidence="3" key="2">
    <citation type="submission" date="2021-01" db="EMBL/GenBank/DDBJ databases">
        <authorList>
            <person name="Hahn C.R."/>
            <person name="Youssef N.H."/>
            <person name="Elshahed M."/>
        </authorList>
    </citation>
    <scope>NUCLEOTIDE SEQUENCE</scope>
    <source>
        <strain evidence="3">Zod_Metabat.24</strain>
    </source>
</reference>
<dbReference type="GO" id="GO:0016783">
    <property type="term" value="F:sulfurtransferase activity"/>
    <property type="evidence" value="ECO:0007669"/>
    <property type="project" value="InterPro"/>
</dbReference>
<dbReference type="GO" id="GO:0006529">
    <property type="term" value="P:asparagine biosynthetic process"/>
    <property type="evidence" value="ECO:0007669"/>
    <property type="project" value="InterPro"/>
</dbReference>
<dbReference type="Gene3D" id="3.40.50.620">
    <property type="entry name" value="HUPs"/>
    <property type="match status" value="1"/>
</dbReference>
<dbReference type="PANTHER" id="PTHR43169:SF2">
    <property type="entry name" value="NAD_GMP SYNTHASE DOMAIN-CONTAINING PROTEIN"/>
    <property type="match status" value="1"/>
</dbReference>
<dbReference type="GO" id="GO:0004066">
    <property type="term" value="F:asparagine synthase (glutamine-hydrolyzing) activity"/>
    <property type="evidence" value="ECO:0007669"/>
    <property type="project" value="InterPro"/>
</dbReference>
<dbReference type="InterPro" id="IPR052188">
    <property type="entry name" value="Ni-pincer_cofactor_biosynth"/>
</dbReference>
<sequence>MKKDCFDANTGPKALTDCIKSLNRVLIAHSGGVDSTLLVNIAKSALPEGTFALSIKSPLIHDFEIEAAIREAERIGVPHYVIDFNPFEMDHIRKNLTDRCYHCKREIFRIILGAARELGIEHVLDGTNADDTDDYRPGMRALSELKIESPFLELGIGKEMIREMSRSLNIPGTERPPMACLATRFPYNDEITLEKIDGVKKAELVLMSHGFKTVRVRHLGGPPKTAKIEVGESEIERLLSPDLRDRIYSEIRRLGFSSVTVDLGGYRSGRMNEGLEGPDSDKP</sequence>
<evidence type="ECO:0000259" key="2">
    <source>
        <dbReference type="Pfam" id="PF00733"/>
    </source>
</evidence>
<evidence type="ECO:0000256" key="1">
    <source>
        <dbReference type="PIRSR" id="PIRSR006661-1"/>
    </source>
</evidence>
<dbReference type="Pfam" id="PF00733">
    <property type="entry name" value="Asn_synthase"/>
    <property type="match status" value="1"/>
</dbReference>
<keyword evidence="3" id="KW-0808">Transferase</keyword>
<evidence type="ECO:0000313" key="3">
    <source>
        <dbReference type="EMBL" id="MBN1572629.1"/>
    </source>
</evidence>
<dbReference type="AlphaFoldDB" id="A0A9D8PMX1"/>